<dbReference type="GO" id="GO:0005576">
    <property type="term" value="C:extracellular region"/>
    <property type="evidence" value="ECO:0007669"/>
    <property type="project" value="UniProtKB-SubCell"/>
</dbReference>
<feature type="domain" description="Ig-like" evidence="20">
    <location>
        <begin position="2615"/>
        <end position="2707"/>
    </location>
</feature>
<dbReference type="GO" id="GO:0032991">
    <property type="term" value="C:protein-containing complex"/>
    <property type="evidence" value="ECO:0007669"/>
    <property type="project" value="UniProtKB-ARBA"/>
</dbReference>
<dbReference type="SUPFAM" id="SSF53300">
    <property type="entry name" value="vWA-like"/>
    <property type="match status" value="1"/>
</dbReference>
<evidence type="ECO:0000256" key="16">
    <source>
        <dbReference type="PROSITE-ProRule" id="PRU00076"/>
    </source>
</evidence>
<evidence type="ECO:0000256" key="1">
    <source>
        <dbReference type="ARBA" id="ARBA00004167"/>
    </source>
</evidence>
<feature type="chain" id="PRO_5035858755" description="Hemolin" evidence="18">
    <location>
        <begin position="22"/>
        <end position="3516"/>
    </location>
</feature>
<keyword evidence="11" id="KW-1015">Disulfide bond</keyword>
<feature type="domain" description="Ig-like" evidence="20">
    <location>
        <begin position="1543"/>
        <end position="1605"/>
    </location>
</feature>
<dbReference type="SMART" id="SM00209">
    <property type="entry name" value="TSP1"/>
    <property type="match status" value="2"/>
</dbReference>
<dbReference type="InterPro" id="IPR013783">
    <property type="entry name" value="Ig-like_fold"/>
</dbReference>
<evidence type="ECO:0000259" key="19">
    <source>
        <dbReference type="PROSITE" id="PS50026"/>
    </source>
</evidence>
<feature type="domain" description="Ig-like" evidence="20">
    <location>
        <begin position="884"/>
        <end position="968"/>
    </location>
</feature>
<evidence type="ECO:0000256" key="11">
    <source>
        <dbReference type="ARBA" id="ARBA00023157"/>
    </source>
</evidence>
<dbReference type="Pfam" id="PF00090">
    <property type="entry name" value="TSP_1"/>
    <property type="match status" value="2"/>
</dbReference>
<feature type="domain" description="Ig-like" evidence="20">
    <location>
        <begin position="514"/>
        <end position="605"/>
    </location>
</feature>
<evidence type="ECO:0000313" key="22">
    <source>
        <dbReference type="Proteomes" id="UP000494256"/>
    </source>
</evidence>
<evidence type="ECO:0000256" key="12">
    <source>
        <dbReference type="ARBA" id="ARBA00023180"/>
    </source>
</evidence>
<dbReference type="Proteomes" id="UP000494256">
    <property type="component" value="Unassembled WGS sequence"/>
</dbReference>
<sequence>MLLSVKCVLLVFFALVNLGECKIKRKSRSPKDEIGKSSLAFVFDVTGSMQNDLRQLREGAEMILNTAMKESNVIADFVFVPFHDPTVGPATVTRSKKVFKQALSSVHVYGGGDCPEKSLTGIQLALNVSRPRSFLYVFTDATAGDHRTVAKVLDEIQNKQSQVVFILTGHCNDLDKPSYKVYQQIAAASSGQIFNLKKASVHKMLEFVKSSIKGRTVNLASTTSPAGYNFTQEIPVDSTLGEVTVSVSGANPRITVVDPKGEQLKGPPKLITTLDLSEIMVVKVMQPEMGNYLITVGSSEDYSVKVVGLSNLTFNHGFAVYAPKSMQETSYRPLKGAYNHMKISLTQTNVTVDIQYAEILTLDGRTLFEVPLKEVDSIKKVYAAEPFIPPDEFFYIAINGRDQHNQEVRRLGTTAIKPKSPDVPHLTAPKKVEAHSHSRVVLTCNVESLVPVSTMWTKDNSIVSQKTTSLRTTSLDLVIEDMKEEHVGTFSCVARNVAGISKANTELTIIVDAPQVTIEPHDATVEAGDDVTIICTVYSEALLLENKLLFNGTRTHYAIDLNKEPSLEGLYTYRKKLHVSENVTGKYSCVAANRGGKREQSTHIIIKRNTTAQILGPHTLSKLIHSDLQLVCAVDNTNLIVWRAPNNTAVRSVAVNGTYNDVLDVRNVTSDGTWTCTALRGSMKGSDSVKVTVLIKPVVKIVGNKNITVLNGTVVEVTCLVEAKPAPRILWHRETEIFLKNTITEIKPTVYQSVLTLNSSAESVNGTYFCFGENTEGIHHDSITVNVRRKMTLVKRFTDQSVQLYYQIELHCVVDSYPPGVTNWYHNGTSLVTNDSVQISEDNTTVSLMKVDFNDLGEYICEVENEYEKLEVKGTVSAAGLARPVLDKEPVTLYAIEGRSTIITCRVLEGSPEPTITWLLPRPELRINGSFEFSTPIKDVDVNYDRYEMSIPEVTEEHAGVYRCWAHNVIGEDLYGVTLFVLYPPKLLNDTKESEKPQTVKVGERVKLSCEASGVPPPVTVWTKGGRPIMFSDKLSVTNSSELVIEAASADESGTYTCNVTNTVGSTHKNLTLVVYDPPTISSLPSPTREVLQGQLVELPCDAQGLPTPLVRWTLNNNPIDNKKHDDHYGLRFVANLSDSGEYTCTATNEHGNASVSYTLRVGDPPKLLEPTKEYDEPRKVKLGEAVKLSCEASGTPPPITVWTKGGQPIVFTDKLSLTNGSELEIKAASADDSGTYTCNVTNAVGSTNKNFTLVVYAPPTISSAPTSTREVLQGQLVELPCDAQGLPTPIVHWTLNNNPIDIKKYDDQYGLRFIANVTDSGEYKCTAMNEHGDTTVSYTLHVWDPPKLLNTTKDKLQTVKMGDAVKLSCEASGTPPPVTVWTKDGRSIVFTDKLHLTTLRSVTTISDLIIESVSTYDSGEYTCNVSNAVGSTHRNFNVTVYDPPKFLRDTEEEKEPQQVKLGQRVKLSCEASGTPPPVTVWTRHGRPIAFTDKLYVQNNSELVIEAVSVEYSGMYTCNVTNAMGSIHRNFSFIFYATREVLQGQLVELPCDAQGIPTPLVRWTMNGTQISKEKYVEGYGLRFVANLTDSGEYTCTATYKNAKTTVFHILYVLDPPTFLNTTKDEPRSVKVGERVKLSCEASGVPPPVTVWTKHGRPVVFTDKLSVTNNSDLVIEAASVNDSGTYMCRVTSSIGSIQRNFTLSVLDPPKLLESMNDEPRKVKPGEIVKLSCEASGTPPLFTVWTKGGQPIVFTDNLYLTNSSELVIDAVSPSNAGTYTCNVISYVGSTHRNFTLEVYDPPTIVSQSNSLLEVLEGQLVELPCNARGVPTPIVEWTQNGEPIGHEKYVDEYGMRFVANLTDFGEYICKVTNIHGNSSMSYTLHVWVPPYIKPHSTVLKQALVGSNVTLQCDVIGFPLPTMQWKFNEELLEANTTDVSFNDVGNIYVTNTRLAHEGVYACVAHNLGGVDELSMYLKVNDPPKIMEDNYTGPYVATDTDTVLSVACRATGKPTPYYTWVKDGFYLNNDVRYSIEVDGTLHIKSPSEDMSGNYTCLAKNSVGVDNKTVAVEIYSLPQLTQSQEKLATVTLEEGSDAEVECPVRASSHSLKWYKNAKLISTGNLRLNNVSRDNATTYFCVAANAVGSAHSKVQLIVEWAPRFLAEENREIERVRGDDAYLHCEVDAKPSAKIKWLFNSKPLVFEDKNYLKLINVQLRHAGTYKCIVSNVRGTLVKDFTLKVLEPPFISDFDMMDVQLKEGDNATLECNAKGTPPPNVTWTYNNPHWHVEGTSLWSANISDMWAGLYRCDAVNSAGATHLVYRVTVVSAARVQEIVAYVHREGTTVGNTLELVHGCNVRVACKASGNPVPDIQWVRQGRAISENRYDIDYADLTLAGVDSSHKGLYTCVASNEGGSDDRRITLDVLEPPKIFQSLFEPTHSSEVHLEVISGQSYYLHCHPYGNPFPEVYWFRDDVPLKLFDDTMVSTEFGEVIVVKEASEDQSGNYTCVARNKVGNTSVTYLVDVLVPPISPKDSSRKVVATFGKQLVLECPSVGTRPNVMWIKHPYTEINADKKISFADDNFTMIINKTIVSDSGNYSCILTNKVGTTEVMFEVVVLKRPSIAGNVGTNIVEGHVVPLRRSIVLKCEVDGHPFPQITWLKDTQMLSDSVSNIQRVLGNSLLAIWSVEARDAGQYICLAENMAGSAHRRYNVAIQVPAKWSGWSAWSFCNVTCGLGYQTRSRLCHYIDDRNNTYDSSSNSETIVLDESACKGPSDDRRKCHMPPCQEDSSKPRWSQWSHWSECSATCGAGSQARTRKCKTKAKCVGDNVQIKKCTDLPPCSPVASSGDSDVFDSSEDISNSNPYIPDITFESEPEVVDSHYSPDVEEFYSASGAQSPTAFFDVEVKENLDGRVQGPCDPGYSHNISTNTCDDVDECTVERNQCHSTQVCMNTAGGYRCTCPAGYLALAAGQRHKRVHAGVGRVRVLVREHGGRLRVCVPAPPAPAPRPTPLRHTYVALATPLRHTYVALATPLRHTYVALATPLRHTSSDTAASHVRSSSDTAASHVRSSTDTARHTYVALPTPLRHTYVALPTPLRHTYVALPTPLRHTYVALPTPLRHTYVALPTPLRHTYVALPTPLRHTYVALPTPLRHTYVALPTPLRHTYVASTDTAASHVRSSTDTAASHVRSSTDTAASHVRSSTDTAASHVRSSTDTAASHVRSSTDTAASHLYRHRCVTRYVALPTPLRHTYGSSTDHPLRHTYVALPTPLRHTYVALPIPLRQTYVALVTPLRHTYVARPTPLRHTYVALPTPLRHTYVALPTPLRHTYVALPTPLRHTYVALPTPLRHTYVALPTPLRHTYVALPTPLRHTYVARPTPLRHTYVALPTPLRHTYVALPTPLRHTYVALPTPLRHTYVALPTPLRHTYVALPTPLRHTYVALPTPLRHTYVALPTPLRHTYVALPTPLRHTYVALPTPLRHTYVALPTPLRHTYVALPTLAVLGPDDRPGRNRPKCRTRSP</sequence>
<dbReference type="InterPro" id="IPR013098">
    <property type="entry name" value="Ig_I-set"/>
</dbReference>
<evidence type="ECO:0000256" key="2">
    <source>
        <dbReference type="ARBA" id="ARBA00004613"/>
    </source>
</evidence>
<dbReference type="CDD" id="cd00054">
    <property type="entry name" value="EGF_CA"/>
    <property type="match status" value="1"/>
</dbReference>
<dbReference type="GO" id="GO:0005886">
    <property type="term" value="C:plasma membrane"/>
    <property type="evidence" value="ECO:0007669"/>
    <property type="project" value="TreeGrafter"/>
</dbReference>
<dbReference type="InterPro" id="IPR000742">
    <property type="entry name" value="EGF"/>
</dbReference>
<evidence type="ECO:0000256" key="13">
    <source>
        <dbReference type="ARBA" id="ARBA00023319"/>
    </source>
</evidence>
<comment type="subcellular location">
    <subcellularLocation>
        <location evidence="1">Membrane</location>
        <topology evidence="1">Single-pass membrane protein</topology>
    </subcellularLocation>
    <subcellularLocation>
        <location evidence="2">Secreted</location>
    </subcellularLocation>
</comment>
<feature type="domain" description="Ig-like" evidence="20">
    <location>
        <begin position="421"/>
        <end position="508"/>
    </location>
</feature>
<evidence type="ECO:0000256" key="14">
    <source>
        <dbReference type="ARBA" id="ARBA00061228"/>
    </source>
</evidence>
<evidence type="ECO:0000256" key="6">
    <source>
        <dbReference type="ARBA" id="ARBA00022729"/>
    </source>
</evidence>
<dbReference type="GO" id="GO:0008046">
    <property type="term" value="F:axon guidance receptor activity"/>
    <property type="evidence" value="ECO:0007669"/>
    <property type="project" value="TreeGrafter"/>
</dbReference>
<feature type="domain" description="Ig-like" evidence="20">
    <location>
        <begin position="1708"/>
        <end position="1793"/>
    </location>
</feature>
<evidence type="ECO:0000256" key="5">
    <source>
        <dbReference type="ARBA" id="ARBA00022692"/>
    </source>
</evidence>
<dbReference type="GO" id="GO:0043025">
    <property type="term" value="C:neuronal cell body"/>
    <property type="evidence" value="ECO:0007669"/>
    <property type="project" value="TreeGrafter"/>
</dbReference>
<keyword evidence="5" id="KW-0812">Transmembrane</keyword>
<dbReference type="OrthoDB" id="3026777at2759"/>
<keyword evidence="4 16" id="KW-0245">EGF-like domain</keyword>
<dbReference type="EMBL" id="CADEBD010000311">
    <property type="protein sequence ID" value="CAB3241717.1"/>
    <property type="molecule type" value="Genomic_DNA"/>
</dbReference>
<dbReference type="PROSITE" id="PS50026">
    <property type="entry name" value="EGF_3"/>
    <property type="match status" value="1"/>
</dbReference>
<dbReference type="InterPro" id="IPR018097">
    <property type="entry name" value="EGF_Ca-bd_CS"/>
</dbReference>
<feature type="domain" description="Ig-like" evidence="20">
    <location>
        <begin position="2072"/>
        <end position="2150"/>
    </location>
</feature>
<dbReference type="Gene3D" id="2.10.25.10">
    <property type="entry name" value="Laminin"/>
    <property type="match status" value="1"/>
</dbReference>
<evidence type="ECO:0000256" key="17">
    <source>
        <dbReference type="SAM" id="MobiDB-lite"/>
    </source>
</evidence>
<feature type="domain" description="Ig-like" evidence="20">
    <location>
        <begin position="1166"/>
        <end position="1253"/>
    </location>
</feature>
<evidence type="ECO:0000259" key="20">
    <source>
        <dbReference type="PROSITE" id="PS50835"/>
    </source>
</evidence>
<dbReference type="FunFam" id="2.60.40.10:FF:000017">
    <property type="entry name" value="Down syndrome cell adhesion molecule b"/>
    <property type="match status" value="1"/>
</dbReference>
<dbReference type="GO" id="GO:0030424">
    <property type="term" value="C:axon"/>
    <property type="evidence" value="ECO:0007669"/>
    <property type="project" value="TreeGrafter"/>
</dbReference>
<comment type="similarity">
    <text evidence="14">Belongs to the hemolin family.</text>
</comment>
<dbReference type="InterPro" id="IPR036383">
    <property type="entry name" value="TSP1_rpt_sf"/>
</dbReference>
<dbReference type="FunFam" id="2.60.40.10:FF:000130">
    <property type="entry name" value="Hemicentin 1"/>
    <property type="match status" value="1"/>
</dbReference>
<gene>
    <name evidence="21" type="ORF">APLA_LOCUS9583</name>
</gene>
<dbReference type="Pfam" id="PF13927">
    <property type="entry name" value="Ig_3"/>
    <property type="match status" value="11"/>
</dbReference>
<dbReference type="SMART" id="SM00408">
    <property type="entry name" value="IGc2"/>
    <property type="match status" value="23"/>
</dbReference>
<evidence type="ECO:0000256" key="3">
    <source>
        <dbReference type="ARBA" id="ARBA00022525"/>
    </source>
</evidence>
<feature type="domain" description="Ig-like" evidence="20">
    <location>
        <begin position="1260"/>
        <end position="1342"/>
    </location>
</feature>
<feature type="domain" description="Ig-like" evidence="20">
    <location>
        <begin position="2522"/>
        <end position="2610"/>
    </location>
</feature>
<protein>
    <recommendedName>
        <fullName evidence="15">Hemolin</fullName>
    </recommendedName>
</protein>
<keyword evidence="6 18" id="KW-0732">Signal</keyword>
<dbReference type="CDD" id="cd00198">
    <property type="entry name" value="vWFA"/>
    <property type="match status" value="1"/>
</dbReference>
<dbReference type="CDD" id="cd00096">
    <property type="entry name" value="Ig"/>
    <property type="match status" value="7"/>
</dbReference>
<feature type="domain" description="Ig-like" evidence="20">
    <location>
        <begin position="985"/>
        <end position="1072"/>
    </location>
</feature>
<dbReference type="SMART" id="SM00179">
    <property type="entry name" value="EGF_CA"/>
    <property type="match status" value="1"/>
</dbReference>
<dbReference type="FunFam" id="2.60.40.10:FF:000032">
    <property type="entry name" value="palladin isoform X1"/>
    <property type="match status" value="4"/>
</dbReference>
<dbReference type="SMART" id="SM00409">
    <property type="entry name" value="IG"/>
    <property type="match status" value="25"/>
</dbReference>
<comment type="caution">
    <text evidence="16">Lacks conserved residue(s) required for the propagation of feature annotation.</text>
</comment>
<feature type="domain" description="Ig-like" evidence="20">
    <location>
        <begin position="1079"/>
        <end position="1161"/>
    </location>
</feature>
<feature type="domain" description="Ig-like" evidence="20">
    <location>
        <begin position="2155"/>
        <end position="2235"/>
    </location>
</feature>
<dbReference type="PROSITE" id="PS00010">
    <property type="entry name" value="ASX_HYDROXYL"/>
    <property type="match status" value="1"/>
</dbReference>
<dbReference type="InterPro" id="IPR001881">
    <property type="entry name" value="EGF-like_Ca-bd_dom"/>
</dbReference>
<feature type="region of interest" description="Disordered" evidence="17">
    <location>
        <begin position="3044"/>
        <end position="3065"/>
    </location>
</feature>
<feature type="region of interest" description="Disordered" evidence="17">
    <location>
        <begin position="3171"/>
        <end position="3216"/>
    </location>
</feature>
<feature type="domain" description="Ig-like" evidence="20">
    <location>
        <begin position="808"/>
        <end position="877"/>
    </location>
</feature>
<dbReference type="GO" id="GO:0050808">
    <property type="term" value="P:synapse organization"/>
    <property type="evidence" value="ECO:0007669"/>
    <property type="project" value="TreeGrafter"/>
</dbReference>
<dbReference type="InterPro" id="IPR003599">
    <property type="entry name" value="Ig_sub"/>
</dbReference>
<dbReference type="Pfam" id="PF07645">
    <property type="entry name" value="EGF_CA"/>
    <property type="match status" value="1"/>
</dbReference>
<feature type="domain" description="Ig-like" evidence="20">
    <location>
        <begin position="1979"/>
        <end position="2065"/>
    </location>
</feature>
<name>A0A8S1AAK9_ARCPL</name>
<dbReference type="SUPFAM" id="SSF48726">
    <property type="entry name" value="Immunoglobulin"/>
    <property type="match status" value="24"/>
</dbReference>
<comment type="caution">
    <text evidence="21">The sequence shown here is derived from an EMBL/GenBank/DDBJ whole genome shotgun (WGS) entry which is preliminary data.</text>
</comment>
<dbReference type="PANTHER" id="PTHR45080">
    <property type="entry name" value="CONTACTIN 5"/>
    <property type="match status" value="1"/>
</dbReference>
<dbReference type="InterPro" id="IPR049883">
    <property type="entry name" value="NOTCH1_EGF-like"/>
</dbReference>
<evidence type="ECO:0000256" key="10">
    <source>
        <dbReference type="ARBA" id="ARBA00023136"/>
    </source>
</evidence>
<keyword evidence="9" id="KW-1133">Transmembrane helix</keyword>
<dbReference type="InterPro" id="IPR056861">
    <property type="entry name" value="HMCN1-like_VWA"/>
</dbReference>
<proteinExistence type="inferred from homology"/>
<feature type="domain" description="Ig-like" evidence="20">
    <location>
        <begin position="1445"/>
        <end position="1532"/>
    </location>
</feature>
<dbReference type="InterPro" id="IPR000884">
    <property type="entry name" value="TSP1_rpt"/>
</dbReference>
<feature type="domain" description="Ig-like" evidence="20">
    <location>
        <begin position="2327"/>
        <end position="2416"/>
    </location>
</feature>
<dbReference type="Pfam" id="PF07679">
    <property type="entry name" value="I-set"/>
    <property type="match status" value="11"/>
</dbReference>
<dbReference type="GO" id="GO:0005509">
    <property type="term" value="F:calcium ion binding"/>
    <property type="evidence" value="ECO:0007669"/>
    <property type="project" value="InterPro"/>
</dbReference>
<dbReference type="InterPro" id="IPR007110">
    <property type="entry name" value="Ig-like_dom"/>
</dbReference>
<evidence type="ECO:0000256" key="7">
    <source>
        <dbReference type="ARBA" id="ARBA00022737"/>
    </source>
</evidence>
<dbReference type="InterPro" id="IPR036179">
    <property type="entry name" value="Ig-like_dom_sf"/>
</dbReference>
<organism evidence="21 22">
    <name type="scientific">Arctia plantaginis</name>
    <name type="common">Wood tiger moth</name>
    <name type="synonym">Phalaena plantaginis</name>
    <dbReference type="NCBI Taxonomy" id="874455"/>
    <lineage>
        <taxon>Eukaryota</taxon>
        <taxon>Metazoa</taxon>
        <taxon>Ecdysozoa</taxon>
        <taxon>Arthropoda</taxon>
        <taxon>Hexapoda</taxon>
        <taxon>Insecta</taxon>
        <taxon>Pterygota</taxon>
        <taxon>Neoptera</taxon>
        <taxon>Endopterygota</taxon>
        <taxon>Lepidoptera</taxon>
        <taxon>Glossata</taxon>
        <taxon>Ditrysia</taxon>
        <taxon>Noctuoidea</taxon>
        <taxon>Erebidae</taxon>
        <taxon>Arctiinae</taxon>
        <taxon>Arctia</taxon>
    </lineage>
</organism>
<dbReference type="InterPro" id="IPR000152">
    <property type="entry name" value="EGF-type_Asp/Asn_hydroxyl_site"/>
</dbReference>
<feature type="domain" description="Ig-like" evidence="20">
    <location>
        <begin position="1347"/>
        <end position="1440"/>
    </location>
</feature>
<keyword evidence="3" id="KW-0964">Secreted</keyword>
<dbReference type="InterPro" id="IPR050958">
    <property type="entry name" value="Cell_Adh-Cytoskel_Orgn"/>
</dbReference>
<keyword evidence="7" id="KW-0677">Repeat</keyword>
<keyword evidence="12" id="KW-0325">Glycoprotein</keyword>
<dbReference type="Gene3D" id="2.60.40.10">
    <property type="entry name" value="Immunoglobulins"/>
    <property type="match status" value="24"/>
</dbReference>
<evidence type="ECO:0000256" key="15">
    <source>
        <dbReference type="ARBA" id="ARBA00068688"/>
    </source>
</evidence>
<dbReference type="PROSITE" id="PS01187">
    <property type="entry name" value="EGF_CA"/>
    <property type="match status" value="1"/>
</dbReference>
<feature type="domain" description="EGF-like" evidence="19">
    <location>
        <begin position="2926"/>
        <end position="2964"/>
    </location>
</feature>
<evidence type="ECO:0000313" key="21">
    <source>
        <dbReference type="EMBL" id="CAB3241717.1"/>
    </source>
</evidence>
<dbReference type="SUPFAM" id="SSF57196">
    <property type="entry name" value="EGF/Laminin"/>
    <property type="match status" value="1"/>
</dbReference>
<dbReference type="InterPro" id="IPR036465">
    <property type="entry name" value="vWFA_dom_sf"/>
</dbReference>
<dbReference type="Gene3D" id="2.20.100.10">
    <property type="entry name" value="Thrombospondin type-1 (TSP1) repeat"/>
    <property type="match status" value="2"/>
</dbReference>
<feature type="domain" description="Ig-like" evidence="20">
    <location>
        <begin position="1800"/>
        <end position="1882"/>
    </location>
</feature>
<dbReference type="Pfam" id="PF13895">
    <property type="entry name" value="Ig_2"/>
    <property type="match status" value="1"/>
</dbReference>
<keyword evidence="13" id="KW-0393">Immunoglobulin domain</keyword>
<dbReference type="Gene3D" id="3.40.50.410">
    <property type="entry name" value="von Willebrand factor, type A domain"/>
    <property type="match status" value="1"/>
</dbReference>
<dbReference type="InterPro" id="IPR003598">
    <property type="entry name" value="Ig_sub2"/>
</dbReference>
<evidence type="ECO:0000256" key="4">
    <source>
        <dbReference type="ARBA" id="ARBA00022536"/>
    </source>
</evidence>
<dbReference type="SUPFAM" id="SSF82895">
    <property type="entry name" value="TSP-1 type 1 repeat"/>
    <property type="match status" value="2"/>
</dbReference>
<evidence type="ECO:0000256" key="8">
    <source>
        <dbReference type="ARBA" id="ARBA00022889"/>
    </source>
</evidence>
<feature type="domain" description="Ig-like" evidence="20">
    <location>
        <begin position="2423"/>
        <end position="2514"/>
    </location>
</feature>
<dbReference type="PROSITE" id="PS50835">
    <property type="entry name" value="IG_LIKE"/>
    <property type="match status" value="24"/>
</dbReference>
<feature type="domain" description="Ig-like" evidence="20">
    <location>
        <begin position="697"/>
        <end position="786"/>
    </location>
</feature>
<dbReference type="Pfam" id="PF23560">
    <property type="entry name" value="GBD_Hemicentin"/>
    <property type="match status" value="1"/>
</dbReference>
<accession>A0A8S1AAK9</accession>
<feature type="domain" description="Ig-like" evidence="20">
    <location>
        <begin position="2240"/>
        <end position="2319"/>
    </location>
</feature>
<reference evidence="21 22" key="1">
    <citation type="submission" date="2020-04" db="EMBL/GenBank/DDBJ databases">
        <authorList>
            <person name="Wallbank WR R."/>
            <person name="Pardo Diaz C."/>
            <person name="Kozak K."/>
            <person name="Martin S."/>
            <person name="Jiggins C."/>
            <person name="Moest M."/>
            <person name="Warren A I."/>
            <person name="Byers J.R.P. K."/>
            <person name="Montejo-Kovacevich G."/>
            <person name="Yen C E."/>
        </authorList>
    </citation>
    <scope>NUCLEOTIDE SEQUENCE [LARGE SCALE GENOMIC DNA]</scope>
</reference>
<dbReference type="FunFam" id="2.10.25.10:FF:000038">
    <property type="entry name" value="Fibrillin 2"/>
    <property type="match status" value="1"/>
</dbReference>
<feature type="domain" description="Ig-like" evidence="20">
    <location>
        <begin position="1616"/>
        <end position="1703"/>
    </location>
</feature>
<feature type="domain" description="Ig-like" evidence="20">
    <location>
        <begin position="1891"/>
        <end position="1976"/>
    </location>
</feature>
<keyword evidence="10" id="KW-0472">Membrane</keyword>
<dbReference type="PROSITE" id="PS50092">
    <property type="entry name" value="TSP1"/>
    <property type="match status" value="2"/>
</dbReference>
<dbReference type="Pfam" id="PF25106">
    <property type="entry name" value="VWA_4"/>
    <property type="match status" value="1"/>
</dbReference>
<dbReference type="GO" id="GO:0007156">
    <property type="term" value="P:homophilic cell adhesion via plasma membrane adhesion molecules"/>
    <property type="evidence" value="ECO:0007669"/>
    <property type="project" value="TreeGrafter"/>
</dbReference>
<dbReference type="PANTHER" id="PTHR45080:SF34">
    <property type="entry name" value="MYOSIN LIGHT CHAIN KINASE, SMOOTH MUSCLE-LIKE"/>
    <property type="match status" value="1"/>
</dbReference>
<dbReference type="InterPro" id="IPR056475">
    <property type="entry name" value="GBD_Hemicentin/VWA7"/>
</dbReference>
<evidence type="ECO:0000256" key="9">
    <source>
        <dbReference type="ARBA" id="ARBA00022989"/>
    </source>
</evidence>
<keyword evidence="8" id="KW-0130">Cell adhesion</keyword>
<evidence type="ECO:0000256" key="18">
    <source>
        <dbReference type="SAM" id="SignalP"/>
    </source>
</evidence>
<feature type="signal peptide" evidence="18">
    <location>
        <begin position="1"/>
        <end position="21"/>
    </location>
</feature>